<dbReference type="Gene3D" id="3.40.190.10">
    <property type="entry name" value="Periplasmic binding protein-like II"/>
    <property type="match status" value="1"/>
</dbReference>
<keyword evidence="5 6" id="KW-0472">Membrane</keyword>
<feature type="transmembrane region" description="Helical" evidence="6">
    <location>
        <begin position="243"/>
        <end position="263"/>
    </location>
</feature>
<comment type="caution">
    <text evidence="8">The sequence shown here is derived from an EMBL/GenBank/DDBJ whole genome shotgun (WGS) entry which is preliminary data.</text>
</comment>
<dbReference type="InterPro" id="IPR013525">
    <property type="entry name" value="ABC2_TM"/>
</dbReference>
<keyword evidence="9" id="KW-1185">Reference proteome</keyword>
<feature type="transmembrane region" description="Helical" evidence="6">
    <location>
        <begin position="367"/>
        <end position="386"/>
    </location>
</feature>
<proteinExistence type="predicted"/>
<feature type="transmembrane region" description="Helical" evidence="6">
    <location>
        <begin position="300"/>
        <end position="320"/>
    </location>
</feature>
<gene>
    <name evidence="8" type="ORF">IX84_04445</name>
</gene>
<feature type="domain" description="ABC-2 type transporter transmembrane" evidence="7">
    <location>
        <begin position="19"/>
        <end position="413"/>
    </location>
</feature>
<comment type="subcellular location">
    <subcellularLocation>
        <location evidence="1">Cell membrane</location>
        <topology evidence="1">Multi-pass membrane protein</topology>
    </subcellularLocation>
</comment>
<protein>
    <recommendedName>
        <fullName evidence="7">ABC-2 type transporter transmembrane domain-containing protein</fullName>
    </recommendedName>
</protein>
<feature type="transmembrane region" description="Helical" evidence="6">
    <location>
        <begin position="178"/>
        <end position="202"/>
    </location>
</feature>
<evidence type="ECO:0000256" key="2">
    <source>
        <dbReference type="ARBA" id="ARBA00022475"/>
    </source>
</evidence>
<evidence type="ECO:0000259" key="7">
    <source>
        <dbReference type="Pfam" id="PF12698"/>
    </source>
</evidence>
<keyword evidence="4 6" id="KW-1133">Transmembrane helix</keyword>
<sequence length="441" mass="49650">MDKLWLIIKREYLTRVTRRSFILATLLTPLAFGLFFVVAGLIFQYESDDSRRIAIIDEGNIFDQSIKDEENLYFKFVDTDLETLRQNFDDFDYDGILVVPRVKDVMATRHTIYYYADKQPSLDIDALIRDRVRGQMRDYKIEALQLDPQQLEAIDTRIELEPEPIDDESADASKLTGAIAAGIGGIMGIIMYIVVFIYGMMVMRSVMEEKTSRIVEVMISSVRPFQLMLGKIVGVGAVGLTQVAIWAILIPIIILVSSLLFGIDSSAQMEMAQQQPGAANFNPEDTEAMVALAIEEFKSLNWWLILPMFIFFFLGGYFLYSSMFAAVGSAMGDDLGEGQSLTIPITIPVILAFYIMIVAIQAPNSSLAVWSSIFPLFSPIVMPARLAFSPPVWEVVLSVVLLAATAIFFVWLSGRIYRVGILMYGKKVTLKELGKWIFYKD</sequence>
<keyword evidence="3 6" id="KW-0812">Transmembrane</keyword>
<dbReference type="OrthoDB" id="9768837at2"/>
<dbReference type="RefSeq" id="WP_044216826.1">
    <property type="nucleotide sequence ID" value="NZ_JBKAGJ010000001.1"/>
</dbReference>
<dbReference type="Pfam" id="PF12698">
    <property type="entry name" value="ABC2_membrane_3"/>
    <property type="match status" value="1"/>
</dbReference>
<dbReference type="STRING" id="1524460.IX84_04445"/>
<evidence type="ECO:0000313" key="8">
    <source>
        <dbReference type="EMBL" id="KGE89036.1"/>
    </source>
</evidence>
<evidence type="ECO:0000313" key="9">
    <source>
        <dbReference type="Proteomes" id="UP000029736"/>
    </source>
</evidence>
<evidence type="ECO:0000256" key="3">
    <source>
        <dbReference type="ARBA" id="ARBA00022692"/>
    </source>
</evidence>
<dbReference type="EMBL" id="JPOS01000012">
    <property type="protein sequence ID" value="KGE89036.1"/>
    <property type="molecule type" value="Genomic_DNA"/>
</dbReference>
<evidence type="ECO:0000256" key="6">
    <source>
        <dbReference type="SAM" id="Phobius"/>
    </source>
</evidence>
<keyword evidence="2" id="KW-1003">Cell membrane</keyword>
<dbReference type="GO" id="GO:0140359">
    <property type="term" value="F:ABC-type transporter activity"/>
    <property type="evidence" value="ECO:0007669"/>
    <property type="project" value="InterPro"/>
</dbReference>
<dbReference type="Proteomes" id="UP000029736">
    <property type="component" value="Unassembled WGS sequence"/>
</dbReference>
<dbReference type="PANTHER" id="PTHR30294:SF29">
    <property type="entry name" value="MULTIDRUG ABC TRANSPORTER PERMEASE YBHS-RELATED"/>
    <property type="match status" value="1"/>
</dbReference>
<dbReference type="GO" id="GO:0005886">
    <property type="term" value="C:plasma membrane"/>
    <property type="evidence" value="ECO:0007669"/>
    <property type="project" value="UniProtKB-SubCell"/>
</dbReference>
<feature type="transmembrane region" description="Helical" evidence="6">
    <location>
        <begin position="392"/>
        <end position="412"/>
    </location>
</feature>
<evidence type="ECO:0000256" key="4">
    <source>
        <dbReference type="ARBA" id="ARBA00022989"/>
    </source>
</evidence>
<accession>A0A098SA78</accession>
<organism evidence="8 9">
    <name type="scientific">Phaeodactylibacter xiamenensis</name>
    <dbReference type="NCBI Taxonomy" id="1524460"/>
    <lineage>
        <taxon>Bacteria</taxon>
        <taxon>Pseudomonadati</taxon>
        <taxon>Bacteroidota</taxon>
        <taxon>Saprospiria</taxon>
        <taxon>Saprospirales</taxon>
        <taxon>Haliscomenobacteraceae</taxon>
        <taxon>Phaeodactylibacter</taxon>
    </lineage>
</organism>
<dbReference type="AlphaFoldDB" id="A0A098SA78"/>
<feature type="transmembrane region" description="Helical" evidence="6">
    <location>
        <begin position="340"/>
        <end position="360"/>
    </location>
</feature>
<dbReference type="InterPro" id="IPR051449">
    <property type="entry name" value="ABC-2_transporter_component"/>
</dbReference>
<dbReference type="PANTHER" id="PTHR30294">
    <property type="entry name" value="MEMBRANE COMPONENT OF ABC TRANSPORTER YHHJ-RELATED"/>
    <property type="match status" value="1"/>
</dbReference>
<evidence type="ECO:0000256" key="5">
    <source>
        <dbReference type="ARBA" id="ARBA00023136"/>
    </source>
</evidence>
<feature type="transmembrane region" description="Helical" evidence="6">
    <location>
        <begin position="21"/>
        <end position="43"/>
    </location>
</feature>
<evidence type="ECO:0000256" key="1">
    <source>
        <dbReference type="ARBA" id="ARBA00004651"/>
    </source>
</evidence>
<reference evidence="8 9" key="1">
    <citation type="journal article" date="2014" name="Int. J. Syst. Evol. Microbiol.">
        <title>Phaeodactylibacter xiamenensis gen. nov., sp. nov., a member of the family Saprospiraceae isolated from the marine alga Phaeodactylum tricornutum.</title>
        <authorList>
            <person name="Chen Z.Jr."/>
            <person name="Lei X."/>
            <person name="Lai Q."/>
            <person name="Li Y."/>
            <person name="Zhang B."/>
            <person name="Zhang J."/>
            <person name="Zhang H."/>
            <person name="Yang L."/>
            <person name="Zheng W."/>
            <person name="Tian Y."/>
            <person name="Yu Z."/>
            <person name="Xu H.Jr."/>
            <person name="Zheng T."/>
        </authorList>
    </citation>
    <scope>NUCLEOTIDE SEQUENCE [LARGE SCALE GENOMIC DNA]</scope>
    <source>
        <strain evidence="8 9">KD52</strain>
    </source>
</reference>
<feature type="transmembrane region" description="Helical" evidence="6">
    <location>
        <begin position="214"/>
        <end position="237"/>
    </location>
</feature>
<name>A0A098SA78_9BACT</name>
<dbReference type="SUPFAM" id="SSF53850">
    <property type="entry name" value="Periplasmic binding protein-like II"/>
    <property type="match status" value="1"/>
</dbReference>